<reference evidence="7" key="1">
    <citation type="submission" date="2024-02" db="EMBL/GenBank/DDBJ databases">
        <title>Sediminibacterium planktonica sp. nov. and Sediminibacterium longus sp. nov., isolated from surface lake and river water.</title>
        <authorList>
            <person name="Watanabe K."/>
            <person name="Takemine S."/>
            <person name="Ishii Y."/>
            <person name="Ogata Y."/>
            <person name="Shindo C."/>
            <person name="Suda W."/>
        </authorList>
    </citation>
    <scope>NUCLEOTIDE SEQUENCE</scope>
    <source>
        <strain evidence="7">KACHI17</strain>
    </source>
</reference>
<dbReference type="AlphaFoldDB" id="A0AAT9GHX4"/>
<dbReference type="InterPro" id="IPR039910">
    <property type="entry name" value="D15-like"/>
</dbReference>
<keyword evidence="2" id="KW-0812">Transmembrane</keyword>
<dbReference type="PANTHER" id="PTHR12815:SF47">
    <property type="entry name" value="TRANSLOCATION AND ASSEMBLY MODULE SUBUNIT TAMA"/>
    <property type="match status" value="1"/>
</dbReference>
<accession>A0AAT9GHX4</accession>
<evidence type="ECO:0000256" key="3">
    <source>
        <dbReference type="ARBA" id="ARBA00022729"/>
    </source>
</evidence>
<evidence type="ECO:0000256" key="2">
    <source>
        <dbReference type="ARBA" id="ARBA00022692"/>
    </source>
</evidence>
<organism evidence="7">
    <name type="scientific">Sediminibacterium sp. KACHI17</name>
    <dbReference type="NCBI Taxonomy" id="1751071"/>
    <lineage>
        <taxon>Bacteria</taxon>
        <taxon>Pseudomonadati</taxon>
        <taxon>Bacteroidota</taxon>
        <taxon>Chitinophagia</taxon>
        <taxon>Chitinophagales</taxon>
        <taxon>Chitinophagaceae</taxon>
        <taxon>Sediminibacterium</taxon>
    </lineage>
</organism>
<name>A0AAT9GHX4_9BACT</name>
<comment type="subcellular location">
    <subcellularLocation>
        <location evidence="1">Membrane</location>
    </subcellularLocation>
</comment>
<sequence>MILLNSCSVQQRTTVRDYPTNKPFVYSNKINIVNDLPKDEKKRLTYELENYWDDSLQVRLVQRYLVGYLLKKPPVFDSSNIDRSINFMKAYLNSQGYFYSNFKDSVFIDTVKSQLRTNVIMDITTGKNITIDSVSYNFQDSGLKKLVDAEISKSLLKKGGRYTKQVISDELDRLTNLFRQNGYYNFSRDGLRAIVDTLDSELLQLTLDPFKQAQLIADAAKKRNENPSWDITITSTNNQIDSTGLKQFSFGNIYYYPETNLYDIPDSVKRKTDFLVDTFRSGIVKYKQGLFRFRPMREHTYFKRGDKYNEADYFKTINTLGQLGAWQQVDAILEPRDKDSLDVHLFMVPAIKQSVAAELEGSRNSGDVITGNTLGISMNLSYNNKNRWRQAIQQQTVLRTGVELNLLNQANNPLLQTFLVSASHTYAFPRILTPFRNWGTSKKIENKKTLLTLNSSYIDRRNFYKVNSFTASIGYEWRSRKRNGDHLWLYKPLNVELYGITRLAGLDTLIQKNPFLQASFNEGNIVSQSLSFIRTGTSRVNRNRSHYFRVGIEEAGGLFGLLPGLKNNIYRYIKTETEYRSVTRYDKSELAYRAFAGVGYNYGNDPRIGRTLPFFKQFIAGGPYSMRAWGLRQLGLGSSIFSDTVNSSYRDRFGDIQLESNIEYRFTLLSLGSFKVGSAFFADIGNIWNIKRNNQDPDSKFSFSNLARDLAIGVGTGLRFDFSYFLIRFDFAYRVKDPARNSNGGWMSIKDFVWSETRPSGLKINNMALQFGIGLPF</sequence>
<evidence type="ECO:0000259" key="6">
    <source>
        <dbReference type="Pfam" id="PF01103"/>
    </source>
</evidence>
<dbReference type="EMBL" id="AP029612">
    <property type="protein sequence ID" value="BFG70220.1"/>
    <property type="molecule type" value="Genomic_DNA"/>
</dbReference>
<dbReference type="GO" id="GO:0019867">
    <property type="term" value="C:outer membrane"/>
    <property type="evidence" value="ECO:0007669"/>
    <property type="project" value="InterPro"/>
</dbReference>
<dbReference type="Pfam" id="PF01103">
    <property type="entry name" value="Omp85"/>
    <property type="match status" value="1"/>
</dbReference>
<evidence type="ECO:0000256" key="4">
    <source>
        <dbReference type="ARBA" id="ARBA00023136"/>
    </source>
</evidence>
<evidence type="ECO:0000256" key="1">
    <source>
        <dbReference type="ARBA" id="ARBA00004370"/>
    </source>
</evidence>
<feature type="domain" description="Bacterial surface antigen (D15)" evidence="6">
    <location>
        <begin position="435"/>
        <end position="775"/>
    </location>
</feature>
<evidence type="ECO:0000256" key="5">
    <source>
        <dbReference type="ARBA" id="ARBA00023237"/>
    </source>
</evidence>
<keyword evidence="4" id="KW-0472">Membrane</keyword>
<dbReference type="InterPro" id="IPR000184">
    <property type="entry name" value="Bac_surfAg_D15"/>
</dbReference>
<protein>
    <submittedName>
        <fullName evidence="7">BamA/TamA family outer membrane protein</fullName>
    </submittedName>
</protein>
<evidence type="ECO:0000313" key="7">
    <source>
        <dbReference type="EMBL" id="BFG70220.1"/>
    </source>
</evidence>
<dbReference type="PANTHER" id="PTHR12815">
    <property type="entry name" value="SORTING AND ASSEMBLY MACHINERY SAMM50 PROTEIN FAMILY MEMBER"/>
    <property type="match status" value="1"/>
</dbReference>
<keyword evidence="5" id="KW-0998">Cell outer membrane</keyword>
<keyword evidence="3" id="KW-0732">Signal</keyword>
<gene>
    <name evidence="7" type="ORF">KACHI17_11010</name>
</gene>
<dbReference type="Gene3D" id="2.40.160.50">
    <property type="entry name" value="membrane protein fhac: a member of the omp85/tpsb transporter family"/>
    <property type="match status" value="1"/>
</dbReference>
<proteinExistence type="predicted"/>